<dbReference type="EMBL" id="ML004463">
    <property type="protein sequence ID" value="RKP30220.1"/>
    <property type="molecule type" value="Genomic_DNA"/>
</dbReference>
<proteinExistence type="predicted"/>
<evidence type="ECO:0000313" key="3">
    <source>
        <dbReference type="Proteomes" id="UP000268321"/>
    </source>
</evidence>
<feature type="compositionally biased region" description="Basic and acidic residues" evidence="1">
    <location>
        <begin position="416"/>
        <end position="425"/>
    </location>
</feature>
<dbReference type="Proteomes" id="UP000268321">
    <property type="component" value="Unassembled WGS sequence"/>
</dbReference>
<dbReference type="SUPFAM" id="SSF52047">
    <property type="entry name" value="RNI-like"/>
    <property type="match status" value="1"/>
</dbReference>
<name>A0A4P9ZE67_9ASCO</name>
<keyword evidence="3" id="KW-1185">Reference proteome</keyword>
<feature type="region of interest" description="Disordered" evidence="1">
    <location>
        <begin position="416"/>
        <end position="441"/>
    </location>
</feature>
<organism evidence="2 3">
    <name type="scientific">Metschnikowia bicuspidata</name>
    <dbReference type="NCBI Taxonomy" id="27322"/>
    <lineage>
        <taxon>Eukaryota</taxon>
        <taxon>Fungi</taxon>
        <taxon>Dikarya</taxon>
        <taxon>Ascomycota</taxon>
        <taxon>Saccharomycotina</taxon>
        <taxon>Pichiomycetes</taxon>
        <taxon>Metschnikowiaceae</taxon>
        <taxon>Metschnikowia</taxon>
    </lineage>
</organism>
<dbReference type="AlphaFoldDB" id="A0A4P9ZE67"/>
<dbReference type="InterPro" id="IPR032675">
    <property type="entry name" value="LRR_dom_sf"/>
</dbReference>
<evidence type="ECO:0000256" key="1">
    <source>
        <dbReference type="SAM" id="MobiDB-lite"/>
    </source>
</evidence>
<evidence type="ECO:0000313" key="2">
    <source>
        <dbReference type="EMBL" id="RKP30220.1"/>
    </source>
</evidence>
<gene>
    <name evidence="2" type="ORF">METBISCDRAFT_27569</name>
</gene>
<reference evidence="3" key="1">
    <citation type="journal article" date="2018" name="Nat. Microbiol.">
        <title>Leveraging single-cell genomics to expand the fungal tree of life.</title>
        <authorList>
            <person name="Ahrendt S.R."/>
            <person name="Quandt C.A."/>
            <person name="Ciobanu D."/>
            <person name="Clum A."/>
            <person name="Salamov A."/>
            <person name="Andreopoulos B."/>
            <person name="Cheng J.F."/>
            <person name="Woyke T."/>
            <person name="Pelin A."/>
            <person name="Henrissat B."/>
            <person name="Reynolds N.K."/>
            <person name="Benny G.L."/>
            <person name="Smith M.E."/>
            <person name="James T.Y."/>
            <person name="Grigoriev I.V."/>
        </authorList>
    </citation>
    <scope>NUCLEOTIDE SEQUENCE [LARGE SCALE GENOMIC DNA]</scope>
    <source>
        <strain evidence="3">Baker2002</strain>
    </source>
</reference>
<dbReference type="Gene3D" id="3.80.10.10">
    <property type="entry name" value="Ribonuclease Inhibitor"/>
    <property type="match status" value="1"/>
</dbReference>
<sequence length="452" mass="50316">MFAKRKYARKRRPRRPSKRRVTRRRNILRPADPVILEKPIFDAAGASTYLWMYVKPGPAAPANTPGEHSTPQRVLSLRQICADAVAANIDSICPAYLGDASWACWRAVWEAALHMGTDLPSVFAIFAEAFGSEASFRSHASIDGVIERMHRATQELKRSALLTCLIPSHGKHRVENVFLNISVGDFAQFVGAVHNCAVVLDCSRMAPFTTANLVALCNIGTVEAVDLSNNPIVDDQFLFTLNTCLVNGKSSLKLLKVCGCPGVTHRGILALLQACESSLLAYIETEVRLIPESTFAQSFLHRPVPAEDAPVPGTKWRAISEQSTMAVLGRQSLAMKFHYILRVRKLVSCSSVLWDFKFLSEVADQFAQLTDLHDAAWRQRLQCATMKKFELPYMYIKDPGMDVVLRVVKHKVKLEHAPDAPREPDMPPESAKCASRKPRRVKTDANSFFFGV</sequence>
<protein>
    <recommendedName>
        <fullName evidence="4">RNI-like protein</fullName>
    </recommendedName>
</protein>
<accession>A0A4P9ZE67</accession>
<dbReference type="OrthoDB" id="4078956at2759"/>
<feature type="region of interest" description="Disordered" evidence="1">
    <location>
        <begin position="1"/>
        <end position="21"/>
    </location>
</feature>
<evidence type="ECO:0008006" key="4">
    <source>
        <dbReference type="Google" id="ProtNLM"/>
    </source>
</evidence>